<reference evidence="15" key="1">
    <citation type="journal article" date="2019" name="Int. J. Syst. Evol. Microbiol.">
        <title>The Global Catalogue of Microorganisms (GCM) 10K type strain sequencing project: providing services to taxonomists for standard genome sequencing and annotation.</title>
        <authorList>
            <consortium name="The Broad Institute Genomics Platform"/>
            <consortium name="The Broad Institute Genome Sequencing Center for Infectious Disease"/>
            <person name="Wu L."/>
            <person name="Ma J."/>
        </authorList>
    </citation>
    <scope>NUCLEOTIDE SEQUENCE [LARGE SCALE GENOMIC DNA]</scope>
    <source>
        <strain evidence="15">CCUG 63419</strain>
    </source>
</reference>
<dbReference type="Gene3D" id="1.10.287.70">
    <property type="match status" value="1"/>
</dbReference>
<comment type="subcellular location">
    <subcellularLocation>
        <location evidence="1">Membrane</location>
        <topology evidence="1">Multi-pass membrane protein</topology>
    </subcellularLocation>
</comment>
<evidence type="ECO:0000256" key="2">
    <source>
        <dbReference type="ARBA" id="ARBA00022448"/>
    </source>
</evidence>
<dbReference type="InterPro" id="IPR028325">
    <property type="entry name" value="VG_K_chnl"/>
</dbReference>
<evidence type="ECO:0000256" key="8">
    <source>
        <dbReference type="ARBA" id="ARBA00022989"/>
    </source>
</evidence>
<keyword evidence="7" id="KW-0630">Potassium</keyword>
<keyword evidence="11" id="KW-0407">Ion channel</keyword>
<comment type="caution">
    <text evidence="14">The sequence shown here is derived from an EMBL/GenBank/DDBJ whole genome shotgun (WGS) entry which is preliminary data.</text>
</comment>
<dbReference type="InterPro" id="IPR005821">
    <property type="entry name" value="Ion_trans_dom"/>
</dbReference>
<name>A0ABW3HIC4_9GAMM</name>
<evidence type="ECO:0000256" key="9">
    <source>
        <dbReference type="ARBA" id="ARBA00023065"/>
    </source>
</evidence>
<feature type="transmembrane region" description="Helical" evidence="12">
    <location>
        <begin position="105"/>
        <end position="122"/>
    </location>
</feature>
<evidence type="ECO:0000256" key="5">
    <source>
        <dbReference type="ARBA" id="ARBA00022826"/>
    </source>
</evidence>
<protein>
    <submittedName>
        <fullName evidence="14">Ion transporter</fullName>
    </submittedName>
</protein>
<dbReference type="Gene3D" id="1.20.120.350">
    <property type="entry name" value="Voltage-gated potassium channels. Chain C"/>
    <property type="match status" value="1"/>
</dbReference>
<keyword evidence="15" id="KW-1185">Reference proteome</keyword>
<evidence type="ECO:0000256" key="10">
    <source>
        <dbReference type="ARBA" id="ARBA00023136"/>
    </source>
</evidence>
<dbReference type="Pfam" id="PF00520">
    <property type="entry name" value="Ion_trans"/>
    <property type="match status" value="1"/>
</dbReference>
<feature type="transmembrane region" description="Helical" evidence="12">
    <location>
        <begin position="7"/>
        <end position="28"/>
    </location>
</feature>
<evidence type="ECO:0000256" key="4">
    <source>
        <dbReference type="ARBA" id="ARBA00022692"/>
    </source>
</evidence>
<sequence length="166" mass="18302">MGGLPNRWSFVTSFFGVIDLVAILPFYLTTGLDLRVVRAFRLLRLFRILKLARYSKAMNRFSVALSLAKEELVLFLAMSAVVLYLSAVGIYYFENTAQPEAFKSVFHSLWWSVTTLTTVGYGDMYPVTAGGKAFTFIVLLVGLGLVSVPAGLIASALSKARELESD</sequence>
<dbReference type="InterPro" id="IPR027359">
    <property type="entry name" value="Volt_channel_dom_sf"/>
</dbReference>
<evidence type="ECO:0000259" key="13">
    <source>
        <dbReference type="Pfam" id="PF00520"/>
    </source>
</evidence>
<accession>A0ABW3HIC4</accession>
<feature type="transmembrane region" description="Helical" evidence="12">
    <location>
        <begin position="134"/>
        <end position="157"/>
    </location>
</feature>
<keyword evidence="2" id="KW-0813">Transport</keyword>
<dbReference type="SUPFAM" id="SSF81324">
    <property type="entry name" value="Voltage-gated potassium channels"/>
    <property type="match status" value="1"/>
</dbReference>
<keyword evidence="10 12" id="KW-0472">Membrane</keyword>
<evidence type="ECO:0000256" key="12">
    <source>
        <dbReference type="SAM" id="Phobius"/>
    </source>
</evidence>
<evidence type="ECO:0000256" key="6">
    <source>
        <dbReference type="ARBA" id="ARBA00022882"/>
    </source>
</evidence>
<gene>
    <name evidence="14" type="ORF">ACFQ0F_06790</name>
</gene>
<keyword evidence="8 12" id="KW-1133">Transmembrane helix</keyword>
<evidence type="ECO:0000256" key="3">
    <source>
        <dbReference type="ARBA" id="ARBA00022538"/>
    </source>
</evidence>
<dbReference type="Proteomes" id="UP001597044">
    <property type="component" value="Unassembled WGS sequence"/>
</dbReference>
<keyword evidence="4 12" id="KW-0812">Transmembrane</keyword>
<organism evidence="14 15">
    <name type="scientific">Paraperlucidibaca wandonensis</name>
    <dbReference type="NCBI Taxonomy" id="1268273"/>
    <lineage>
        <taxon>Bacteria</taxon>
        <taxon>Pseudomonadati</taxon>
        <taxon>Pseudomonadota</taxon>
        <taxon>Gammaproteobacteria</taxon>
        <taxon>Moraxellales</taxon>
        <taxon>Moraxellaceae</taxon>
        <taxon>Paraperlucidibaca</taxon>
    </lineage>
</organism>
<dbReference type="RefSeq" id="WP_379072129.1">
    <property type="nucleotide sequence ID" value="NZ_JBHTIT010000001.1"/>
</dbReference>
<dbReference type="PRINTS" id="PR00169">
    <property type="entry name" value="KCHANNEL"/>
</dbReference>
<keyword evidence="5" id="KW-0631">Potassium channel</keyword>
<dbReference type="PANTHER" id="PTHR11537:SF254">
    <property type="entry name" value="POTASSIUM VOLTAGE-GATED CHANNEL PROTEIN SHAB"/>
    <property type="match status" value="1"/>
</dbReference>
<feature type="transmembrane region" description="Helical" evidence="12">
    <location>
        <begin position="72"/>
        <end position="93"/>
    </location>
</feature>
<dbReference type="EMBL" id="JBHTIT010000001">
    <property type="protein sequence ID" value="MFD0950094.1"/>
    <property type="molecule type" value="Genomic_DNA"/>
</dbReference>
<proteinExistence type="predicted"/>
<evidence type="ECO:0000313" key="15">
    <source>
        <dbReference type="Proteomes" id="UP001597044"/>
    </source>
</evidence>
<evidence type="ECO:0000313" key="14">
    <source>
        <dbReference type="EMBL" id="MFD0950094.1"/>
    </source>
</evidence>
<evidence type="ECO:0000256" key="11">
    <source>
        <dbReference type="ARBA" id="ARBA00023303"/>
    </source>
</evidence>
<dbReference type="PANTHER" id="PTHR11537">
    <property type="entry name" value="VOLTAGE-GATED POTASSIUM CHANNEL"/>
    <property type="match status" value="1"/>
</dbReference>
<keyword evidence="9" id="KW-0406">Ion transport</keyword>
<keyword evidence="6" id="KW-0851">Voltage-gated channel</keyword>
<evidence type="ECO:0000256" key="7">
    <source>
        <dbReference type="ARBA" id="ARBA00022958"/>
    </source>
</evidence>
<feature type="domain" description="Ion transport" evidence="13">
    <location>
        <begin position="6"/>
        <end position="162"/>
    </location>
</feature>
<keyword evidence="3" id="KW-0633">Potassium transport</keyword>
<evidence type="ECO:0000256" key="1">
    <source>
        <dbReference type="ARBA" id="ARBA00004141"/>
    </source>
</evidence>